<gene>
    <name evidence="7" type="ORF">LAS9267_00625</name>
</gene>
<dbReference type="Pfam" id="PF07669">
    <property type="entry name" value="Eco57I"/>
    <property type="match status" value="1"/>
</dbReference>
<evidence type="ECO:0000313" key="7">
    <source>
        <dbReference type="EMBL" id="SPE19656.1"/>
    </source>
</evidence>
<dbReference type="GO" id="GO:0016787">
    <property type="term" value="F:hydrolase activity"/>
    <property type="evidence" value="ECO:0007669"/>
    <property type="project" value="UniProtKB-KW"/>
</dbReference>
<dbReference type="Proteomes" id="UP000239650">
    <property type="component" value="Unassembled WGS sequence"/>
</dbReference>
<keyword evidence="4" id="KW-0949">S-adenosyl-L-methionine</keyword>
<evidence type="ECO:0000256" key="5">
    <source>
        <dbReference type="ARBA" id="ARBA00047942"/>
    </source>
</evidence>
<evidence type="ECO:0000259" key="6">
    <source>
        <dbReference type="Pfam" id="PF07669"/>
    </source>
</evidence>
<organism evidence="7 8">
    <name type="scientific">Latilactobacillus sakei</name>
    <name type="common">Lactobacillus sakei</name>
    <dbReference type="NCBI Taxonomy" id="1599"/>
    <lineage>
        <taxon>Bacteria</taxon>
        <taxon>Bacillati</taxon>
        <taxon>Bacillota</taxon>
        <taxon>Bacilli</taxon>
        <taxon>Lactobacillales</taxon>
        <taxon>Lactobacillaceae</taxon>
        <taxon>Latilactobacillus</taxon>
    </lineage>
</organism>
<dbReference type="Gene3D" id="3.40.50.150">
    <property type="entry name" value="Vaccinia Virus protein VP39"/>
    <property type="match status" value="1"/>
</dbReference>
<dbReference type="EMBL" id="OKRC01000002">
    <property type="protein sequence ID" value="SPE19656.1"/>
    <property type="molecule type" value="Genomic_DNA"/>
</dbReference>
<dbReference type="PANTHER" id="PTHR33841">
    <property type="entry name" value="DNA METHYLTRANSFERASE YEEA-RELATED"/>
    <property type="match status" value="1"/>
</dbReference>
<keyword evidence="7" id="KW-0378">Hydrolase</keyword>
<evidence type="ECO:0000256" key="1">
    <source>
        <dbReference type="ARBA" id="ARBA00011900"/>
    </source>
</evidence>
<evidence type="ECO:0000256" key="4">
    <source>
        <dbReference type="ARBA" id="ARBA00022691"/>
    </source>
</evidence>
<dbReference type="InterPro" id="IPR029063">
    <property type="entry name" value="SAM-dependent_MTases_sf"/>
</dbReference>
<proteinExistence type="predicted"/>
<sequence>MAYAFDVFMQLYTAEGFRERDAAELIITNNLFGLEIDKRAYQLAYFAIMMKGREYNRRILSKEIKLNLHQFIDSPEIPNEYFERLAETSPYSHEVTTTLLNQLTRLLDQYKNATEIGSILKIEELRQSELDQLEQFIGSFKIFSDMDVLYQLPEIQTKVSSILNITRVLLTKYTAVTTNPPYLNKMSSNLDKYVKKNYPDVKTDLFSVFIKMNSSILTNGGYAGFMTPFVWMFIKSYEELRSFLITNKSISSLIQMEYSAFEEATVPVCCFMIKNAKTEPVGNYLKLSDFKGGMTVQKEKVLEAIQKSRIRYFYQMNQNNFMKIPGLPISFWVSERLVNIFEKNKNIADIADAKSGQNTGDNNRFTRFWFEVGEYNTGFPSQYPTEKYFDKKWFPYNKGGSYRKWYGNFDRVINWEKDGKAVKDYAIIRNNGGHWSRYIQNIKYFYQEGLTWSVITSGSFSMRYLPVGFINDYSGCAVFKKHNSVSLEYLLGITNFKLTNNILRMINPTINMQPGNISKIPIVISDDTSLVDGIVRDNIIHTKYDWDCYESSWDFEKHPLT</sequence>
<keyword evidence="3" id="KW-0808">Transferase</keyword>
<dbReference type="GO" id="GO:0009007">
    <property type="term" value="F:site-specific DNA-methyltransferase (adenine-specific) activity"/>
    <property type="evidence" value="ECO:0007669"/>
    <property type="project" value="UniProtKB-EC"/>
</dbReference>
<dbReference type="InterPro" id="IPR050953">
    <property type="entry name" value="N4_N6_ade-DNA_methylase"/>
</dbReference>
<evidence type="ECO:0000313" key="8">
    <source>
        <dbReference type="Proteomes" id="UP000239650"/>
    </source>
</evidence>
<protein>
    <recommendedName>
        <fullName evidence="1">site-specific DNA-methyltransferase (adenine-specific)</fullName>
        <ecNumber evidence="1">2.1.1.72</ecNumber>
    </recommendedName>
</protein>
<evidence type="ECO:0000256" key="2">
    <source>
        <dbReference type="ARBA" id="ARBA00022603"/>
    </source>
</evidence>
<dbReference type="PANTHER" id="PTHR33841:SF1">
    <property type="entry name" value="DNA METHYLTRANSFERASE A"/>
    <property type="match status" value="1"/>
</dbReference>
<dbReference type="GO" id="GO:0006304">
    <property type="term" value="P:DNA modification"/>
    <property type="evidence" value="ECO:0007669"/>
    <property type="project" value="InterPro"/>
</dbReference>
<dbReference type="InterPro" id="IPR011639">
    <property type="entry name" value="MethylTrfase_TaqI-like_dom"/>
</dbReference>
<dbReference type="InterPro" id="IPR047939">
    <property type="entry name" value="BREX_1_PglX"/>
</dbReference>
<evidence type="ECO:0000256" key="3">
    <source>
        <dbReference type="ARBA" id="ARBA00022679"/>
    </source>
</evidence>
<dbReference type="AlphaFoldDB" id="A0AAE8LV09"/>
<dbReference type="NCBIfam" id="NF033452">
    <property type="entry name" value="BREX_1_MTaseX"/>
    <property type="match status" value="1"/>
</dbReference>
<dbReference type="GO" id="GO:0032259">
    <property type="term" value="P:methylation"/>
    <property type="evidence" value="ECO:0007669"/>
    <property type="project" value="UniProtKB-KW"/>
</dbReference>
<dbReference type="SUPFAM" id="SSF53335">
    <property type="entry name" value="S-adenosyl-L-methionine-dependent methyltransferases"/>
    <property type="match status" value="1"/>
</dbReference>
<keyword evidence="2" id="KW-0489">Methyltransferase</keyword>
<reference evidence="7 8" key="1">
    <citation type="submission" date="2018-02" db="EMBL/GenBank/DDBJ databases">
        <authorList>
            <person name="Rodrigo-Torres L."/>
            <person name="Arahal R. D."/>
            <person name="Lucena T."/>
        </authorList>
    </citation>
    <scope>NUCLEOTIDE SEQUENCE [LARGE SCALE GENOMIC DNA]</scope>
    <source>
        <strain evidence="7 8">CECT 9267</strain>
    </source>
</reference>
<dbReference type="EC" id="2.1.1.72" evidence="1"/>
<name>A0AAE8LV09_LATSK</name>
<comment type="catalytic activity">
    <reaction evidence="5">
        <text>a 2'-deoxyadenosine in DNA + S-adenosyl-L-methionine = an N(6)-methyl-2'-deoxyadenosine in DNA + S-adenosyl-L-homocysteine + H(+)</text>
        <dbReference type="Rhea" id="RHEA:15197"/>
        <dbReference type="Rhea" id="RHEA-COMP:12418"/>
        <dbReference type="Rhea" id="RHEA-COMP:12419"/>
        <dbReference type="ChEBI" id="CHEBI:15378"/>
        <dbReference type="ChEBI" id="CHEBI:57856"/>
        <dbReference type="ChEBI" id="CHEBI:59789"/>
        <dbReference type="ChEBI" id="CHEBI:90615"/>
        <dbReference type="ChEBI" id="CHEBI:90616"/>
        <dbReference type="EC" id="2.1.1.72"/>
    </reaction>
</comment>
<comment type="caution">
    <text evidence="7">The sequence shown here is derived from an EMBL/GenBank/DDBJ whole genome shotgun (WGS) entry which is preliminary data.</text>
</comment>
<accession>A0AAE8LV09</accession>
<feature type="domain" description="Type II methyltransferase M.TaqI-like" evidence="6">
    <location>
        <begin position="29"/>
        <end position="260"/>
    </location>
</feature>